<dbReference type="PANTHER" id="PTHR32378">
    <property type="entry name" value="GUANINE NUCLEOTIDE-BINDING PROTEIN SUBUNIT GAMMA 3"/>
    <property type="match status" value="1"/>
</dbReference>
<proteinExistence type="predicted"/>
<keyword evidence="4" id="KW-1185">Reference proteome</keyword>
<sequence length="208" mass="23219">MEGRCNSSSSLSSASSFGSCSALRAAIPKSPPPPPPPPGLDLYGKRRQMVKLQVLEREIGLLQEELKSLDGLQPASRSCRELDTFIGAKQDPFIANRNQDGRKSHHFWNRIWGKCRFNLAWVCCFGGCLPHRCACNPSSNSKFHGSNCRCLKKTLHLNCCSFPRLSYPSFGCCCFKLCPCKCKKVSFCPNCCCNPCRLFDGCTCYWII</sequence>
<dbReference type="RefSeq" id="XP_048321719.2">
    <property type="nucleotide sequence ID" value="XM_048465762.2"/>
</dbReference>
<dbReference type="InterPro" id="IPR015898">
    <property type="entry name" value="G-protein_gamma-like_dom"/>
</dbReference>
<evidence type="ECO:0000256" key="2">
    <source>
        <dbReference type="SAM" id="MobiDB-lite"/>
    </source>
</evidence>
<dbReference type="Proteomes" id="UP001652623">
    <property type="component" value="Chromosome 1"/>
</dbReference>
<evidence type="ECO:0000256" key="1">
    <source>
        <dbReference type="SAM" id="Coils"/>
    </source>
</evidence>
<protein>
    <submittedName>
        <fullName evidence="5">Guanine nucleotide-binding protein subunit gamma 3 isoform X1</fullName>
    </submittedName>
</protein>
<evidence type="ECO:0000259" key="3">
    <source>
        <dbReference type="SMART" id="SM01224"/>
    </source>
</evidence>
<name>A0ABM3I6Q9_ZIZJJ</name>
<dbReference type="InterPro" id="IPR055305">
    <property type="entry name" value="GG3-like"/>
</dbReference>
<feature type="compositionally biased region" description="Pro residues" evidence="2">
    <location>
        <begin position="29"/>
        <end position="39"/>
    </location>
</feature>
<keyword evidence="1" id="KW-0175">Coiled coil</keyword>
<evidence type="ECO:0000313" key="4">
    <source>
        <dbReference type="Proteomes" id="UP001652623"/>
    </source>
</evidence>
<dbReference type="PANTHER" id="PTHR32378:SF14">
    <property type="match status" value="1"/>
</dbReference>
<gene>
    <name evidence="5" type="primary">LOC107406824</name>
</gene>
<feature type="region of interest" description="Disordered" evidence="2">
    <location>
        <begin position="24"/>
        <end position="43"/>
    </location>
</feature>
<feature type="domain" description="G protein gamma" evidence="3">
    <location>
        <begin position="48"/>
        <end position="119"/>
    </location>
</feature>
<dbReference type="PROSITE" id="PS51257">
    <property type="entry name" value="PROKAR_LIPOPROTEIN"/>
    <property type="match status" value="1"/>
</dbReference>
<evidence type="ECO:0000313" key="5">
    <source>
        <dbReference type="RefSeq" id="XP_048321719.2"/>
    </source>
</evidence>
<dbReference type="SMART" id="SM01224">
    <property type="entry name" value="G_gamma"/>
    <property type="match status" value="1"/>
</dbReference>
<organism evidence="4 5">
    <name type="scientific">Ziziphus jujuba</name>
    <name type="common">Chinese jujube</name>
    <name type="synonym">Ziziphus sativa</name>
    <dbReference type="NCBI Taxonomy" id="326968"/>
    <lineage>
        <taxon>Eukaryota</taxon>
        <taxon>Viridiplantae</taxon>
        <taxon>Streptophyta</taxon>
        <taxon>Embryophyta</taxon>
        <taxon>Tracheophyta</taxon>
        <taxon>Spermatophyta</taxon>
        <taxon>Magnoliopsida</taxon>
        <taxon>eudicotyledons</taxon>
        <taxon>Gunneridae</taxon>
        <taxon>Pentapetalae</taxon>
        <taxon>rosids</taxon>
        <taxon>fabids</taxon>
        <taxon>Rosales</taxon>
        <taxon>Rhamnaceae</taxon>
        <taxon>Paliureae</taxon>
        <taxon>Ziziphus</taxon>
    </lineage>
</organism>
<reference evidence="5" key="1">
    <citation type="submission" date="2025-08" db="UniProtKB">
        <authorList>
            <consortium name="RefSeq"/>
        </authorList>
    </citation>
    <scope>IDENTIFICATION</scope>
    <source>
        <tissue evidence="5">Seedling</tissue>
    </source>
</reference>
<dbReference type="GeneID" id="107406824"/>
<accession>A0ABM3I6Q9</accession>
<feature type="coiled-coil region" evidence="1">
    <location>
        <begin position="45"/>
        <end position="72"/>
    </location>
</feature>